<sequence>MGRWKNWDAEENDVLARAWIAASEDPITGTDQTCKVFQDTIRCHFIEKGPKRQLGLENKYEYQGAASIKKNFSDMPSDVQKFLVSLGKVRACNPTGVDDDVLVSMAVAIHLEHTKRMEYDYKNFKKDK</sequence>
<evidence type="ECO:0000313" key="2">
    <source>
        <dbReference type="Proteomes" id="UP000247409"/>
    </source>
</evidence>
<dbReference type="AlphaFoldDB" id="A0A2V3ICW0"/>
<reference evidence="1 2" key="1">
    <citation type="journal article" date="2018" name="Mol. Biol. Evol.">
        <title>Analysis of the draft genome of the red seaweed Gracilariopsis chorda provides insights into genome size evolution in Rhodophyta.</title>
        <authorList>
            <person name="Lee J."/>
            <person name="Yang E.C."/>
            <person name="Graf L."/>
            <person name="Yang J.H."/>
            <person name="Qiu H."/>
            <person name="Zel Zion U."/>
            <person name="Chan C.X."/>
            <person name="Stephens T.G."/>
            <person name="Weber A.P.M."/>
            <person name="Boo G.H."/>
            <person name="Boo S.M."/>
            <person name="Kim K.M."/>
            <person name="Shin Y."/>
            <person name="Jung M."/>
            <person name="Lee S.J."/>
            <person name="Yim H.S."/>
            <person name="Lee J.H."/>
            <person name="Bhattacharya D."/>
            <person name="Yoon H.S."/>
        </authorList>
    </citation>
    <scope>NUCLEOTIDE SEQUENCE [LARGE SCALE GENOMIC DNA]</scope>
    <source>
        <strain evidence="1 2">SKKU-2015</strain>
        <tissue evidence="1">Whole body</tissue>
    </source>
</reference>
<dbReference type="EMBL" id="NBIV01000404">
    <property type="protein sequence ID" value="PXF39923.1"/>
    <property type="molecule type" value="Genomic_DNA"/>
</dbReference>
<protein>
    <recommendedName>
        <fullName evidence="3">Myb/SANT-like domain-containing protein</fullName>
    </recommendedName>
</protein>
<dbReference type="PANTHER" id="PTHR45023:SF4">
    <property type="entry name" value="GLYCINE-RICH PROTEIN-RELATED"/>
    <property type="match status" value="1"/>
</dbReference>
<comment type="caution">
    <text evidence="1">The sequence shown here is derived from an EMBL/GenBank/DDBJ whole genome shotgun (WGS) entry which is preliminary data.</text>
</comment>
<dbReference type="Proteomes" id="UP000247409">
    <property type="component" value="Unassembled WGS sequence"/>
</dbReference>
<accession>A0A2V3ICW0</accession>
<dbReference type="OrthoDB" id="1571022at2759"/>
<evidence type="ECO:0008006" key="3">
    <source>
        <dbReference type="Google" id="ProtNLM"/>
    </source>
</evidence>
<dbReference type="PANTHER" id="PTHR45023">
    <property type="match status" value="1"/>
</dbReference>
<name>A0A2V3ICW0_9FLOR</name>
<evidence type="ECO:0000313" key="1">
    <source>
        <dbReference type="EMBL" id="PXF39923.1"/>
    </source>
</evidence>
<gene>
    <name evidence="1" type="ORF">BWQ96_10367</name>
</gene>
<organism evidence="1 2">
    <name type="scientific">Gracilariopsis chorda</name>
    <dbReference type="NCBI Taxonomy" id="448386"/>
    <lineage>
        <taxon>Eukaryota</taxon>
        <taxon>Rhodophyta</taxon>
        <taxon>Florideophyceae</taxon>
        <taxon>Rhodymeniophycidae</taxon>
        <taxon>Gracilariales</taxon>
        <taxon>Gracilariaceae</taxon>
        <taxon>Gracilariopsis</taxon>
    </lineage>
</organism>
<proteinExistence type="predicted"/>
<keyword evidence="2" id="KW-1185">Reference proteome</keyword>